<accession>A0ABT2VUF1</accession>
<dbReference type="NCBIfam" id="TIGR04565">
    <property type="entry name" value="OMP_myx_plus"/>
    <property type="match status" value="1"/>
</dbReference>
<evidence type="ECO:0000256" key="2">
    <source>
        <dbReference type="SAM" id="SignalP"/>
    </source>
</evidence>
<dbReference type="InterPro" id="IPR027385">
    <property type="entry name" value="Beta-barrel_OMP"/>
</dbReference>
<evidence type="ECO:0000313" key="4">
    <source>
        <dbReference type="EMBL" id="MCU7556063.1"/>
    </source>
</evidence>
<dbReference type="Pfam" id="PF13505">
    <property type="entry name" value="OMP_b-brl"/>
    <property type="match status" value="1"/>
</dbReference>
<evidence type="ECO:0000259" key="3">
    <source>
        <dbReference type="Pfam" id="PF13505"/>
    </source>
</evidence>
<sequence>MATRLFSIFLGCGALLGALSAAPALAQSNDTLASPDVVSDSDINHNNIEFGAFVGQVSIEDFSSGAVYGLTLSYHITENLYLEAQGGVAEAGETSFEVLSGGAPLLTEDERDYQYYDLAVGYNLNGEIFFTDGTTFNTDFYVQIGGGSTDFAGDNRFTLSLGTGYRVLLTDRIALRLDVRDRIFSTELTGEQKDTHNLQYTLAASVFF</sequence>
<keyword evidence="5" id="KW-1185">Reference proteome</keyword>
<feature type="chain" id="PRO_5045446702" evidence="2">
    <location>
        <begin position="27"/>
        <end position="208"/>
    </location>
</feature>
<organism evidence="4 5">
    <name type="scientific">Alteromonas salexigens</name>
    <dbReference type="NCBI Taxonomy" id="2982530"/>
    <lineage>
        <taxon>Bacteria</taxon>
        <taxon>Pseudomonadati</taxon>
        <taxon>Pseudomonadota</taxon>
        <taxon>Gammaproteobacteria</taxon>
        <taxon>Alteromonadales</taxon>
        <taxon>Alteromonadaceae</taxon>
        <taxon>Alteromonas/Salinimonas group</taxon>
        <taxon>Alteromonas</taxon>
    </lineage>
</organism>
<feature type="domain" description="Outer membrane protein beta-barrel" evidence="3">
    <location>
        <begin position="14"/>
        <end position="202"/>
    </location>
</feature>
<feature type="signal peptide" evidence="2">
    <location>
        <begin position="1"/>
        <end position="26"/>
    </location>
</feature>
<proteinExistence type="predicted"/>
<keyword evidence="1 2" id="KW-0732">Signal</keyword>
<name>A0ABT2VUF1_9ALTE</name>
<gene>
    <name evidence="4" type="ORF">OCL06_15840</name>
</gene>
<comment type="caution">
    <text evidence="4">The sequence shown here is derived from an EMBL/GenBank/DDBJ whole genome shotgun (WGS) entry which is preliminary data.</text>
</comment>
<evidence type="ECO:0000256" key="1">
    <source>
        <dbReference type="ARBA" id="ARBA00022729"/>
    </source>
</evidence>
<reference evidence="5" key="1">
    <citation type="submission" date="2023-07" db="EMBL/GenBank/DDBJ databases">
        <title>Study on multiphase classification of strain Alteromonas salexigens isolated from the Yellow Sea.</title>
        <authorList>
            <person name="Sun L."/>
        </authorList>
    </citation>
    <scope>NUCLEOTIDE SEQUENCE [LARGE SCALE GENOMIC DNA]</scope>
    <source>
        <strain evidence="5">ASW11-19</strain>
    </source>
</reference>
<evidence type="ECO:0000313" key="5">
    <source>
        <dbReference type="Proteomes" id="UP001209257"/>
    </source>
</evidence>
<dbReference type="InterPro" id="IPR011250">
    <property type="entry name" value="OMP/PagP_B-barrel"/>
</dbReference>
<dbReference type="RefSeq" id="WP_262996352.1">
    <property type="nucleotide sequence ID" value="NZ_JAOTJC010000016.1"/>
</dbReference>
<dbReference type="Gene3D" id="2.40.160.20">
    <property type="match status" value="1"/>
</dbReference>
<protein>
    <submittedName>
        <fullName evidence="4">Outer membrane beta-barrel domain-containing protein</fullName>
    </submittedName>
</protein>
<dbReference type="InterPro" id="IPR030820">
    <property type="entry name" value="OMP_myx_plus_Proteobacteria"/>
</dbReference>
<dbReference type="Proteomes" id="UP001209257">
    <property type="component" value="Unassembled WGS sequence"/>
</dbReference>
<dbReference type="SUPFAM" id="SSF56925">
    <property type="entry name" value="OMPA-like"/>
    <property type="match status" value="1"/>
</dbReference>
<dbReference type="EMBL" id="JAOTJC010000016">
    <property type="protein sequence ID" value="MCU7556063.1"/>
    <property type="molecule type" value="Genomic_DNA"/>
</dbReference>